<feature type="region of interest" description="Disordered" evidence="1">
    <location>
        <begin position="1"/>
        <end position="66"/>
    </location>
</feature>
<evidence type="ECO:0008006" key="4">
    <source>
        <dbReference type="Google" id="ProtNLM"/>
    </source>
</evidence>
<gene>
    <name evidence="2" type="ORF">XM47_15750</name>
</gene>
<dbReference type="PATRIC" id="fig|1513271.3.peg.3245"/>
<dbReference type="RefSeq" id="WP_048694634.1">
    <property type="nucleotide sequence ID" value="NZ_KQ130501.1"/>
</dbReference>
<keyword evidence="3" id="KW-1185">Reference proteome</keyword>
<dbReference type="Pfam" id="PF11661">
    <property type="entry name" value="DUF2986"/>
    <property type="match status" value="1"/>
</dbReference>
<protein>
    <recommendedName>
        <fullName evidence="4">DUF2986 domain-containing protein</fullName>
    </recommendedName>
</protein>
<evidence type="ECO:0000313" key="2">
    <source>
        <dbReference type="EMBL" id="KMT64218.1"/>
    </source>
</evidence>
<dbReference type="STRING" id="1513271.XM47_15750"/>
<dbReference type="Proteomes" id="UP000037600">
    <property type="component" value="Unassembled WGS sequence"/>
</dbReference>
<sequence length="66" mass="7575">MNRKKKIQQIHQKRLKKAKAKLHTPNKPKYISKADRAKMEAEEAETLVENEQASTQDETAATEIAK</sequence>
<evidence type="ECO:0000256" key="1">
    <source>
        <dbReference type="SAM" id="MobiDB-lite"/>
    </source>
</evidence>
<dbReference type="InterPro" id="IPR021677">
    <property type="entry name" value="DUF2986"/>
</dbReference>
<accession>A0A0J8GU57</accession>
<evidence type="ECO:0000313" key="3">
    <source>
        <dbReference type="Proteomes" id="UP000037600"/>
    </source>
</evidence>
<feature type="compositionally biased region" description="Basic and acidic residues" evidence="1">
    <location>
        <begin position="32"/>
        <end position="41"/>
    </location>
</feature>
<proteinExistence type="predicted"/>
<feature type="compositionally biased region" description="Basic residues" evidence="1">
    <location>
        <begin position="1"/>
        <end position="26"/>
    </location>
</feature>
<name>A0A0J8GU57_9ALTE</name>
<comment type="caution">
    <text evidence="2">The sequence shown here is derived from an EMBL/GenBank/DDBJ whole genome shotgun (WGS) entry which is preliminary data.</text>
</comment>
<dbReference type="EMBL" id="LAZL01000029">
    <property type="protein sequence ID" value="KMT64218.1"/>
    <property type="molecule type" value="Genomic_DNA"/>
</dbReference>
<dbReference type="AlphaFoldDB" id="A0A0J8GU57"/>
<reference evidence="2 3" key="1">
    <citation type="submission" date="2015-04" db="EMBL/GenBank/DDBJ databases">
        <title>Draft Genome Sequence of the Novel Agar-Digesting Marine Bacterium Q1.</title>
        <authorList>
            <person name="Li Y."/>
            <person name="Li D."/>
            <person name="Chen G."/>
            <person name="Du Z."/>
        </authorList>
    </citation>
    <scope>NUCLEOTIDE SEQUENCE [LARGE SCALE GENOMIC DNA]</scope>
    <source>
        <strain evidence="2 3">Q1</strain>
    </source>
</reference>
<organism evidence="2 3">
    <name type="scientific">Catenovulum maritimum</name>
    <dbReference type="NCBI Taxonomy" id="1513271"/>
    <lineage>
        <taxon>Bacteria</taxon>
        <taxon>Pseudomonadati</taxon>
        <taxon>Pseudomonadota</taxon>
        <taxon>Gammaproteobacteria</taxon>
        <taxon>Alteromonadales</taxon>
        <taxon>Alteromonadaceae</taxon>
        <taxon>Catenovulum</taxon>
    </lineage>
</organism>